<feature type="transmembrane region" description="Helical" evidence="1">
    <location>
        <begin position="166"/>
        <end position="185"/>
    </location>
</feature>
<dbReference type="InterPro" id="IPR037185">
    <property type="entry name" value="EmrE-like"/>
</dbReference>
<accession>A0ABT2ZR32</accession>
<reference evidence="3 4" key="1">
    <citation type="submission" date="2022-10" db="EMBL/GenBank/DDBJ databases">
        <title>Defluviimonas sp. nov., isolated from ocean surface sediments.</title>
        <authorList>
            <person name="He W."/>
            <person name="Wang L."/>
            <person name="Zhang D.-F."/>
        </authorList>
    </citation>
    <scope>NUCLEOTIDE SEQUENCE [LARGE SCALE GENOMIC DNA]</scope>
    <source>
        <strain evidence="3 4">WL0050</strain>
    </source>
</reference>
<feature type="transmembrane region" description="Helical" evidence="1">
    <location>
        <begin position="107"/>
        <end position="125"/>
    </location>
</feature>
<keyword evidence="4" id="KW-1185">Reference proteome</keyword>
<sequence>MADAVSRAGMPPRVMGSSLAAPLLLVAVGSLIATAVALSKLAAAAGAPMLGYLGAVWVGAGAMLIVPVLIGRGVAGLGQLMPYSFGAGALMMAPSAAGYLAVGHVGAGFVSLTFAFPVLITWVIARGLRMDGARRGQGLGVSAALVGGVVLASGKLAETGGPGDGALWVGVAATIPAALALGNIFRTRFWPVGEAPLTLAALSVLIGAALVLPLAMVSEGSRLSVLWTDHDILLLILTGSAVVAAQYVLQFRLQALAGPVYMSQIGGVAAMVGAVLAVVVLGEALPPAFWPAVMLIVAGTVLFQRAAMQHGRP</sequence>
<gene>
    <name evidence="3" type="ORF">OEZ71_14925</name>
</gene>
<keyword evidence="1" id="KW-0472">Membrane</keyword>
<dbReference type="Proteomes" id="UP001652564">
    <property type="component" value="Unassembled WGS sequence"/>
</dbReference>
<keyword evidence="1" id="KW-0812">Transmembrane</keyword>
<feature type="domain" description="EamA" evidence="2">
    <location>
        <begin position="194"/>
        <end position="303"/>
    </location>
</feature>
<name>A0ABT2ZR32_9RHOB</name>
<evidence type="ECO:0000313" key="4">
    <source>
        <dbReference type="Proteomes" id="UP001652564"/>
    </source>
</evidence>
<comment type="caution">
    <text evidence="3">The sequence shown here is derived from an EMBL/GenBank/DDBJ whole genome shotgun (WGS) entry which is preliminary data.</text>
</comment>
<organism evidence="3 4">
    <name type="scientific">Albidovulum litorale</name>
    <dbReference type="NCBI Taxonomy" id="2984134"/>
    <lineage>
        <taxon>Bacteria</taxon>
        <taxon>Pseudomonadati</taxon>
        <taxon>Pseudomonadota</taxon>
        <taxon>Alphaproteobacteria</taxon>
        <taxon>Rhodobacterales</taxon>
        <taxon>Paracoccaceae</taxon>
        <taxon>Albidovulum</taxon>
    </lineage>
</organism>
<protein>
    <submittedName>
        <fullName evidence="3">DMT family transporter</fullName>
    </submittedName>
</protein>
<dbReference type="EMBL" id="JAOWKZ010000003">
    <property type="protein sequence ID" value="MCV2873593.1"/>
    <property type="molecule type" value="Genomic_DNA"/>
</dbReference>
<feature type="transmembrane region" description="Helical" evidence="1">
    <location>
        <begin position="288"/>
        <end position="307"/>
    </location>
</feature>
<evidence type="ECO:0000256" key="1">
    <source>
        <dbReference type="SAM" id="Phobius"/>
    </source>
</evidence>
<feature type="transmembrane region" description="Helical" evidence="1">
    <location>
        <begin position="54"/>
        <end position="71"/>
    </location>
</feature>
<feature type="transmembrane region" description="Helical" evidence="1">
    <location>
        <begin position="137"/>
        <end position="154"/>
    </location>
</feature>
<dbReference type="Pfam" id="PF00892">
    <property type="entry name" value="EamA"/>
    <property type="match status" value="1"/>
</dbReference>
<evidence type="ECO:0000313" key="3">
    <source>
        <dbReference type="EMBL" id="MCV2873593.1"/>
    </source>
</evidence>
<feature type="transmembrane region" description="Helical" evidence="1">
    <location>
        <begin position="232"/>
        <end position="249"/>
    </location>
</feature>
<dbReference type="SUPFAM" id="SSF103481">
    <property type="entry name" value="Multidrug resistance efflux transporter EmrE"/>
    <property type="match status" value="1"/>
</dbReference>
<dbReference type="InterPro" id="IPR000620">
    <property type="entry name" value="EamA_dom"/>
</dbReference>
<evidence type="ECO:0000259" key="2">
    <source>
        <dbReference type="Pfam" id="PF00892"/>
    </source>
</evidence>
<keyword evidence="1" id="KW-1133">Transmembrane helix</keyword>
<feature type="transmembrane region" description="Helical" evidence="1">
    <location>
        <begin position="261"/>
        <end position="282"/>
    </location>
</feature>
<proteinExistence type="predicted"/>
<feature type="transmembrane region" description="Helical" evidence="1">
    <location>
        <begin position="197"/>
        <end position="217"/>
    </location>
</feature>